<name>A0A179CQG0_9LACO</name>
<sequence>KNTIRYSELNAKKAEKLISEINEAVNLGIENYDDWELILARLENRIDELNRKIEENPKLSPNPDKQKRRKLKSKHRKLKQCIDKKLEYQKQLETYGSRNSYSKTDTDATFMRLKEDPMKNGQTKPAYNLQIATNNQFVLGYYLAQNPTDTRTLIPFLNILNNQNVLSQNIIADAGYGSETNYRFIEDHFPNCNAFIPYSTMLKEESHKWKVDDRKVMNWEYNEKDDYFVNCNGVRFNFLRYSVRHDSYGFERKFKVYAAEKYDENHQLISDSLTPKGYVKKIYINPEWEYFKNKAKDKLSSSEGKALYYQRKFDVEPVFGTLKASLRFTRFTVRGLPKVNRQMALVIMAWNMRKLTNKIVQFCEYQFNPKEKNSEIQFFKLHFA</sequence>
<evidence type="ECO:0000313" key="4">
    <source>
        <dbReference type="Proteomes" id="UP000078520"/>
    </source>
</evidence>
<accession>A0A179CQG0</accession>
<dbReference type="GO" id="GO:0006313">
    <property type="term" value="P:DNA transposition"/>
    <property type="evidence" value="ECO:0007669"/>
    <property type="project" value="InterPro"/>
</dbReference>
<dbReference type="GO" id="GO:0004803">
    <property type="term" value="F:transposase activity"/>
    <property type="evidence" value="ECO:0007669"/>
    <property type="project" value="InterPro"/>
</dbReference>
<dbReference type="InterPro" id="IPR002559">
    <property type="entry name" value="Transposase_11"/>
</dbReference>
<feature type="compositionally biased region" description="Basic residues" evidence="1">
    <location>
        <begin position="66"/>
        <end position="78"/>
    </location>
</feature>
<dbReference type="Pfam" id="PF01609">
    <property type="entry name" value="DDE_Tnp_1"/>
    <property type="match status" value="1"/>
</dbReference>
<comment type="caution">
    <text evidence="3">The sequence shown here is derived from an EMBL/GenBank/DDBJ whole genome shotgun (WGS) entry which is preliminary data.</text>
</comment>
<evidence type="ECO:0000256" key="1">
    <source>
        <dbReference type="SAM" id="MobiDB-lite"/>
    </source>
</evidence>
<organism evidence="3 4">
    <name type="scientific">Ligilactobacillus aviarius</name>
    <dbReference type="NCBI Taxonomy" id="1606"/>
    <lineage>
        <taxon>Bacteria</taxon>
        <taxon>Bacillati</taxon>
        <taxon>Bacillota</taxon>
        <taxon>Bacilli</taxon>
        <taxon>Lactobacillales</taxon>
        <taxon>Lactobacillaceae</taxon>
        <taxon>Ligilactobacillus</taxon>
    </lineage>
</organism>
<gene>
    <name evidence="3" type="ORF">A3O14_05520</name>
</gene>
<feature type="region of interest" description="Disordered" evidence="1">
    <location>
        <begin position="54"/>
        <end position="78"/>
    </location>
</feature>
<dbReference type="RefSeq" id="WP_064225344.1">
    <property type="nucleotide sequence ID" value="NZ_LVKI01000023.1"/>
</dbReference>
<dbReference type="GO" id="GO:0003677">
    <property type="term" value="F:DNA binding"/>
    <property type="evidence" value="ECO:0007669"/>
    <property type="project" value="InterPro"/>
</dbReference>
<dbReference type="PANTHER" id="PTHR33408:SF2">
    <property type="entry name" value="TRANSPOSASE DDE DOMAIN-CONTAINING PROTEIN"/>
    <property type="match status" value="1"/>
</dbReference>
<feature type="domain" description="Transposase IS4-like" evidence="2">
    <location>
        <begin position="101"/>
        <end position="352"/>
    </location>
</feature>
<reference evidence="4" key="1">
    <citation type="submission" date="2016-03" db="EMBL/GenBank/DDBJ databases">
        <authorList>
            <person name="Johnson T.J."/>
            <person name="Youmans B."/>
            <person name="Case K."/>
            <person name="Noll S."/>
        </authorList>
    </citation>
    <scope>NUCLEOTIDE SEQUENCE [LARGE SCALE GENOMIC DNA]</scope>
    <source>
        <strain evidence="4">UMNLAv8</strain>
    </source>
</reference>
<dbReference type="PANTHER" id="PTHR33408">
    <property type="entry name" value="TRANSPOSASE"/>
    <property type="match status" value="1"/>
</dbReference>
<feature type="non-terminal residue" evidence="3">
    <location>
        <position position="384"/>
    </location>
</feature>
<dbReference type="Proteomes" id="UP000078520">
    <property type="component" value="Unassembled WGS sequence"/>
</dbReference>
<dbReference type="EMBL" id="LVKI01000023">
    <property type="protein sequence ID" value="OAQ07750.1"/>
    <property type="molecule type" value="Genomic_DNA"/>
</dbReference>
<proteinExistence type="predicted"/>
<protein>
    <submittedName>
        <fullName evidence="3">Transposase</fullName>
    </submittedName>
</protein>
<dbReference type="OrthoDB" id="2236403at2"/>
<feature type="non-terminal residue" evidence="3">
    <location>
        <position position="1"/>
    </location>
</feature>
<evidence type="ECO:0000259" key="2">
    <source>
        <dbReference type="Pfam" id="PF01609"/>
    </source>
</evidence>
<dbReference type="AlphaFoldDB" id="A0A179CQG0"/>
<evidence type="ECO:0000313" key="3">
    <source>
        <dbReference type="EMBL" id="OAQ07750.1"/>
    </source>
</evidence>